<organism evidence="1 2">
    <name type="scientific">Allobranchiibius huperziae</name>
    <dbReference type="NCBI Taxonomy" id="1874116"/>
    <lineage>
        <taxon>Bacteria</taxon>
        <taxon>Bacillati</taxon>
        <taxon>Actinomycetota</taxon>
        <taxon>Actinomycetes</taxon>
        <taxon>Micrococcales</taxon>
        <taxon>Dermacoccaceae</taxon>
        <taxon>Allobranchiibius</taxon>
    </lineage>
</organism>
<evidence type="ECO:0000313" key="2">
    <source>
        <dbReference type="Proteomes" id="UP000571817"/>
    </source>
</evidence>
<evidence type="ECO:0008006" key="3">
    <source>
        <dbReference type="Google" id="ProtNLM"/>
    </source>
</evidence>
<keyword evidence="2" id="KW-1185">Reference proteome</keyword>
<dbReference type="AlphaFoldDB" id="A0A853DKP6"/>
<dbReference type="EMBL" id="JACCFW010000001">
    <property type="protein sequence ID" value="NYJ75564.1"/>
    <property type="molecule type" value="Genomic_DNA"/>
</dbReference>
<name>A0A853DKP6_9MICO</name>
<gene>
    <name evidence="1" type="ORF">HNR15_002527</name>
</gene>
<comment type="caution">
    <text evidence="1">The sequence shown here is derived from an EMBL/GenBank/DDBJ whole genome shotgun (WGS) entry which is preliminary data.</text>
</comment>
<sequence>MYGGQRHLTLVHATAAKMYKRPHPLFSFHAAAALWGLPIVGAWPQHVDVTVSSDAAGSSALVRRHRVHEVPPADYVSGLPVTSVARTVVDLARSTLFCSALVTADAALREGKCVRAQLTAEIAALPSRAIGRRQAQRVVSLADHRSGSEGESLSRARMFEMGFPQPELQVRLLDGERRAAYGDFGWGDLIGEFDGRVKYRADGFSGGAAEEVVWREKLREDAIRRTHRVVRWIWDDAFEPARLRQILVQAGLEPVPGRPWVSHPDGLPVR</sequence>
<accession>A0A853DKP6</accession>
<dbReference type="Proteomes" id="UP000571817">
    <property type="component" value="Unassembled WGS sequence"/>
</dbReference>
<proteinExistence type="predicted"/>
<evidence type="ECO:0000313" key="1">
    <source>
        <dbReference type="EMBL" id="NYJ75564.1"/>
    </source>
</evidence>
<reference evidence="1 2" key="1">
    <citation type="submission" date="2020-07" db="EMBL/GenBank/DDBJ databases">
        <title>Sequencing the genomes of 1000 actinobacteria strains.</title>
        <authorList>
            <person name="Klenk H.-P."/>
        </authorList>
    </citation>
    <scope>NUCLEOTIDE SEQUENCE [LARGE SCALE GENOMIC DNA]</scope>
    <source>
        <strain evidence="1 2">DSM 29531</strain>
    </source>
</reference>
<dbReference type="RefSeq" id="WP_179482344.1">
    <property type="nucleotide sequence ID" value="NZ_JACCFW010000001.1"/>
</dbReference>
<protein>
    <recommendedName>
        <fullName evidence="3">AbiEi antitoxin C-terminal domain-containing protein</fullName>
    </recommendedName>
</protein>